<evidence type="ECO:0000313" key="3">
    <source>
        <dbReference type="EMBL" id="TCL43130.1"/>
    </source>
</evidence>
<dbReference type="Proteomes" id="UP000295658">
    <property type="component" value="Unassembled WGS sequence"/>
</dbReference>
<reference evidence="3 4" key="1">
    <citation type="submission" date="2019-03" db="EMBL/GenBank/DDBJ databases">
        <title>Genomic Encyclopedia of Type Strains, Phase IV (KMG-IV): sequencing the most valuable type-strain genomes for metagenomic binning, comparative biology and taxonomic classification.</title>
        <authorList>
            <person name="Goeker M."/>
        </authorList>
    </citation>
    <scope>NUCLEOTIDE SEQUENCE [LARGE SCALE GENOMIC DNA]</scope>
    <source>
        <strain evidence="3 4">DSM 24979</strain>
    </source>
</reference>
<keyword evidence="4" id="KW-1185">Reference proteome</keyword>
<sequence length="286" mass="34493">MNIQQQHIPELDFHERLQKELSTYTEKIIHEDGLVTTNVVQNPYLLVNDTWNMKVIGAIPNFNNYKATSKNIRFELKSPSVNLEIKYVWYNKLFRDEWTLTSAFVGQVRYLRKLTAFLNEKYATLYSLLDLEIDKAEREWLYWLSGNGVPPQSTQQHSLYGNLTNKTPVANFLRVIYSYLFQLTDTREEWEKDRWDVRILHKKYGIEYNKSLANYYIDFTKIEQINIREQVKKYLKQRLLSKNNFSWDTATEYMRYLLSFIAFIFSAEPDWYNLKHLKRSHMEQYI</sequence>
<dbReference type="EMBL" id="SLUL01000030">
    <property type="protein sequence ID" value="TCL43130.1"/>
    <property type="molecule type" value="Genomic_DNA"/>
</dbReference>
<dbReference type="AlphaFoldDB" id="A0A4R1Q7W8"/>
<evidence type="ECO:0000256" key="1">
    <source>
        <dbReference type="PROSITE-ProRule" id="PRU01248"/>
    </source>
</evidence>
<proteinExistence type="predicted"/>
<organism evidence="3 4">
    <name type="scientific">Thermolongibacillus altinsuensis</name>
    <dbReference type="NCBI Taxonomy" id="575256"/>
    <lineage>
        <taxon>Bacteria</taxon>
        <taxon>Bacillati</taxon>
        <taxon>Bacillota</taxon>
        <taxon>Bacilli</taxon>
        <taxon>Bacillales</taxon>
        <taxon>Anoxybacillaceae</taxon>
        <taxon>Thermolongibacillus</taxon>
    </lineage>
</organism>
<dbReference type="GO" id="GO:0003677">
    <property type="term" value="F:DNA binding"/>
    <property type="evidence" value="ECO:0007669"/>
    <property type="project" value="UniProtKB-UniRule"/>
</dbReference>
<accession>A0A4R1Q7W8</accession>
<dbReference type="InterPro" id="IPR044068">
    <property type="entry name" value="CB"/>
</dbReference>
<protein>
    <recommendedName>
        <fullName evidence="2">Core-binding (CB) domain-containing protein</fullName>
    </recommendedName>
</protein>
<evidence type="ECO:0000313" key="4">
    <source>
        <dbReference type="Proteomes" id="UP000295658"/>
    </source>
</evidence>
<gene>
    <name evidence="3" type="ORF">EDD69_1301</name>
</gene>
<comment type="caution">
    <text evidence="3">The sequence shown here is derived from an EMBL/GenBank/DDBJ whole genome shotgun (WGS) entry which is preliminary data.</text>
</comment>
<dbReference type="RefSeq" id="WP_243643136.1">
    <property type="nucleotide sequence ID" value="NZ_SLUL01000030.1"/>
</dbReference>
<dbReference type="PROSITE" id="PS51900">
    <property type="entry name" value="CB"/>
    <property type="match status" value="1"/>
</dbReference>
<feature type="domain" description="Core-binding (CB)" evidence="2">
    <location>
        <begin position="225"/>
        <end position="286"/>
    </location>
</feature>
<name>A0A4R1Q7W8_9BACL</name>
<evidence type="ECO:0000259" key="2">
    <source>
        <dbReference type="PROSITE" id="PS51900"/>
    </source>
</evidence>
<keyword evidence="1" id="KW-0238">DNA-binding</keyword>